<evidence type="ECO:0000313" key="1">
    <source>
        <dbReference type="EMBL" id="KAA3677076.1"/>
    </source>
</evidence>
<name>A0A5J4NNB1_9TREM</name>
<accession>A0A5J4NNB1</accession>
<feature type="non-terminal residue" evidence="1">
    <location>
        <position position="1"/>
    </location>
</feature>
<protein>
    <submittedName>
        <fullName evidence="1">Uncharacterized protein</fullName>
    </submittedName>
</protein>
<reference evidence="1 2" key="1">
    <citation type="journal article" date="2019" name="Gigascience">
        <title>Whole-genome sequence of the oriental lung fluke Paragonimus westermani.</title>
        <authorList>
            <person name="Oey H."/>
            <person name="Zakrzewski M."/>
            <person name="Narain K."/>
            <person name="Devi K.R."/>
            <person name="Agatsuma T."/>
            <person name="Nawaratna S."/>
            <person name="Gobert G.N."/>
            <person name="Jones M.K."/>
            <person name="Ragan M.A."/>
            <person name="McManus D.P."/>
            <person name="Krause L."/>
        </authorList>
    </citation>
    <scope>NUCLEOTIDE SEQUENCE [LARGE SCALE GENOMIC DNA]</scope>
    <source>
        <strain evidence="1 2">IND2009</strain>
    </source>
</reference>
<organism evidence="1 2">
    <name type="scientific">Paragonimus westermani</name>
    <dbReference type="NCBI Taxonomy" id="34504"/>
    <lineage>
        <taxon>Eukaryota</taxon>
        <taxon>Metazoa</taxon>
        <taxon>Spiralia</taxon>
        <taxon>Lophotrochozoa</taxon>
        <taxon>Platyhelminthes</taxon>
        <taxon>Trematoda</taxon>
        <taxon>Digenea</taxon>
        <taxon>Plagiorchiida</taxon>
        <taxon>Troglotremata</taxon>
        <taxon>Troglotrematidae</taxon>
        <taxon>Paragonimus</taxon>
    </lineage>
</organism>
<sequence>NAEQYKSTPVNACYKFQDTVTPGCGLLKQSHIETIKELQSNHSIILTKPDKEAGVILLDKADYVEKMHHILFDQSKFRKMKPERDKTTSIENSLSKQLCQMKQTDLIDGIIFKTLSSLDPVHQ</sequence>
<dbReference type="AlphaFoldDB" id="A0A5J4NNB1"/>
<evidence type="ECO:0000313" key="2">
    <source>
        <dbReference type="Proteomes" id="UP000324629"/>
    </source>
</evidence>
<keyword evidence="2" id="KW-1185">Reference proteome</keyword>
<gene>
    <name evidence="1" type="ORF">DEA37_0012338</name>
</gene>
<dbReference type="EMBL" id="QNGE01001675">
    <property type="protein sequence ID" value="KAA3677076.1"/>
    <property type="molecule type" value="Genomic_DNA"/>
</dbReference>
<proteinExistence type="predicted"/>
<dbReference type="Proteomes" id="UP000324629">
    <property type="component" value="Unassembled WGS sequence"/>
</dbReference>
<comment type="caution">
    <text evidence="1">The sequence shown here is derived from an EMBL/GenBank/DDBJ whole genome shotgun (WGS) entry which is preliminary data.</text>
</comment>